<organism evidence="1 2">
    <name type="scientific">Escherichia phage Lidtsur</name>
    <dbReference type="NCBI Taxonomy" id="2562235"/>
    <lineage>
        <taxon>Viruses</taxon>
        <taxon>Duplodnaviria</taxon>
        <taxon>Heunggongvirae</taxon>
        <taxon>Uroviricota</taxon>
        <taxon>Caudoviricetes</taxon>
        <taxon>Autographivirales</taxon>
        <taxon>Autoscriptoviridae</taxon>
        <taxon>Stentvirinae</taxon>
        <taxon>Bonnellvirus</taxon>
        <taxon>Bonnellvirus lidtsur</taxon>
    </lineage>
</organism>
<reference evidence="2" key="1">
    <citation type="submission" date="2019-03" db="EMBL/GenBank/DDBJ databases">
        <authorList>
            <person name="Olsen N.S."/>
            <person name="Kot W."/>
            <person name="Hansen L.H."/>
        </authorList>
    </citation>
    <scope>NUCLEOTIDE SEQUENCE [LARGE SCALE GENOMIC DNA]</scope>
</reference>
<evidence type="ECO:0000313" key="1">
    <source>
        <dbReference type="EMBL" id="QBZ71555.1"/>
    </source>
</evidence>
<proteinExistence type="predicted"/>
<dbReference type="EMBL" id="MK629528">
    <property type="protein sequence ID" value="QBZ71555.1"/>
    <property type="molecule type" value="Genomic_DNA"/>
</dbReference>
<dbReference type="RefSeq" id="YP_009821649.1">
    <property type="nucleotide sequence ID" value="NC_048177.1"/>
</dbReference>
<evidence type="ECO:0000313" key="2">
    <source>
        <dbReference type="Proteomes" id="UP000297092"/>
    </source>
</evidence>
<accession>A0A4D6DZ70</accession>
<dbReference type="Proteomes" id="UP000297092">
    <property type="component" value="Segment"/>
</dbReference>
<dbReference type="GeneID" id="55013133"/>
<protein>
    <submittedName>
        <fullName evidence="1">Uncharacterized protein</fullName>
    </submittedName>
</protein>
<name>A0A4D6DZ70_9CAUD</name>
<dbReference type="KEGG" id="vg:55013133"/>
<keyword evidence="2" id="KW-1185">Reference proteome</keyword>
<sequence>MALSASTPAQRYELINACNNLTKVCHKFEEDGYLATGNTALMTKLQAAITRVQTALTAIANAA</sequence>